<proteinExistence type="predicted"/>
<evidence type="ECO:0000256" key="1">
    <source>
        <dbReference type="SAM" id="MobiDB-lite"/>
    </source>
</evidence>
<name>A0A6G1LG31_9PEZI</name>
<organism evidence="2 3">
    <name type="scientific">Teratosphaeria nubilosa</name>
    <dbReference type="NCBI Taxonomy" id="161662"/>
    <lineage>
        <taxon>Eukaryota</taxon>
        <taxon>Fungi</taxon>
        <taxon>Dikarya</taxon>
        <taxon>Ascomycota</taxon>
        <taxon>Pezizomycotina</taxon>
        <taxon>Dothideomycetes</taxon>
        <taxon>Dothideomycetidae</taxon>
        <taxon>Mycosphaerellales</taxon>
        <taxon>Teratosphaeriaceae</taxon>
        <taxon>Teratosphaeria</taxon>
    </lineage>
</organism>
<reference evidence="2" key="1">
    <citation type="journal article" date="2020" name="Stud. Mycol.">
        <title>101 Dothideomycetes genomes: a test case for predicting lifestyles and emergence of pathogens.</title>
        <authorList>
            <person name="Haridas S."/>
            <person name="Albert R."/>
            <person name="Binder M."/>
            <person name="Bloem J."/>
            <person name="Labutti K."/>
            <person name="Salamov A."/>
            <person name="Andreopoulos B."/>
            <person name="Baker S."/>
            <person name="Barry K."/>
            <person name="Bills G."/>
            <person name="Bluhm B."/>
            <person name="Cannon C."/>
            <person name="Castanera R."/>
            <person name="Culley D."/>
            <person name="Daum C."/>
            <person name="Ezra D."/>
            <person name="Gonzalez J."/>
            <person name="Henrissat B."/>
            <person name="Kuo A."/>
            <person name="Liang C."/>
            <person name="Lipzen A."/>
            <person name="Lutzoni F."/>
            <person name="Magnuson J."/>
            <person name="Mondo S."/>
            <person name="Nolan M."/>
            <person name="Ohm R."/>
            <person name="Pangilinan J."/>
            <person name="Park H.-J."/>
            <person name="Ramirez L."/>
            <person name="Alfaro M."/>
            <person name="Sun H."/>
            <person name="Tritt A."/>
            <person name="Yoshinaga Y."/>
            <person name="Zwiers L.-H."/>
            <person name="Turgeon B."/>
            <person name="Goodwin S."/>
            <person name="Spatafora J."/>
            <person name="Crous P."/>
            <person name="Grigoriev I."/>
        </authorList>
    </citation>
    <scope>NUCLEOTIDE SEQUENCE</scope>
    <source>
        <strain evidence="2">CBS 116005</strain>
    </source>
</reference>
<evidence type="ECO:0000313" key="3">
    <source>
        <dbReference type="Proteomes" id="UP000799436"/>
    </source>
</evidence>
<sequence>MIKRKPVPARCPIEGNDLKITHSKEWLADVDRKYGGRDHFPSGDHRVDSSEGYPDLDEQIAKLDLEAHEELPEYHEYLSEEQQQPTLAESVDPEPLPQSSKLKKALDSVTYFTGGLIAHPYEAARHYSILRHSHGLVYYQGPATSVAVTIFSDQNLPENRTLYLQKRGYSGKAGLAVGATLGTRSAWIDVTPETEATADLLPKTDERAWQRDIAKFLKKAQDAKSKSLRSQKAVETAMLRIPHAAEDGYFRIVLCANRKVLCPSPMFRYISASGDPGRLRGASLSTLPLELGVKIGAFVAKQAANTAAHGALQPAINSYQSTVQPVVQKYNPLGITQMAAEAAFDETVSREIGDGKEHVAPDSPGRGISEGWKFELDCGPCSPFPTQFTGIIAALDVKCPAAPTPLQMQNVSRDVLIGLINGLYIGWVMNPQNEPAKHQTAGSEHACWHQTIITVGPCSGGEVKVIQQKQVLIRVIDDDSFNKTALDKKINVMLMSYLRPLTHPTKSSIDTSKVAEIQRIQMLQDSSTAAAILAHPSWSPDMVLQREDSARSQRSFKKAFQSGQKQVEKVPLHRLGIRNGTMGAKDELVGRGGIFVRR</sequence>
<dbReference type="OrthoDB" id="276388at2759"/>
<feature type="region of interest" description="Disordered" evidence="1">
    <location>
        <begin position="79"/>
        <end position="99"/>
    </location>
</feature>
<accession>A0A6G1LG31</accession>
<dbReference type="AlphaFoldDB" id="A0A6G1LG31"/>
<protein>
    <submittedName>
        <fullName evidence="2">Uncharacterized protein</fullName>
    </submittedName>
</protein>
<dbReference type="Proteomes" id="UP000799436">
    <property type="component" value="Unassembled WGS sequence"/>
</dbReference>
<keyword evidence="3" id="KW-1185">Reference proteome</keyword>
<dbReference type="EMBL" id="ML995817">
    <property type="protein sequence ID" value="KAF2771901.1"/>
    <property type="molecule type" value="Genomic_DNA"/>
</dbReference>
<evidence type="ECO:0000313" key="2">
    <source>
        <dbReference type="EMBL" id="KAF2771901.1"/>
    </source>
</evidence>
<gene>
    <name evidence="2" type="ORF">EJ03DRAFT_349118</name>
</gene>